<dbReference type="AlphaFoldDB" id="A0A0F9KV47"/>
<keyword evidence="1" id="KW-0472">Membrane</keyword>
<sequence>MGGQMAEDTSIDRLHERIDEVLTKSGVMAEKLNALHTDVKVIKEAGRRRDVACITHNRRTDELDVSMRGNGKDGVLVRLRAVEQSGSGKEKFAFLVIGAFVSGIFALGIALLIRLAA</sequence>
<evidence type="ECO:0000256" key="1">
    <source>
        <dbReference type="SAM" id="Phobius"/>
    </source>
</evidence>
<organism evidence="2">
    <name type="scientific">marine sediment metagenome</name>
    <dbReference type="NCBI Taxonomy" id="412755"/>
    <lineage>
        <taxon>unclassified sequences</taxon>
        <taxon>metagenomes</taxon>
        <taxon>ecological metagenomes</taxon>
    </lineage>
</organism>
<evidence type="ECO:0000313" key="2">
    <source>
        <dbReference type="EMBL" id="KKM86224.1"/>
    </source>
</evidence>
<gene>
    <name evidence="2" type="ORF">LCGC14_1281140</name>
</gene>
<feature type="transmembrane region" description="Helical" evidence="1">
    <location>
        <begin position="92"/>
        <end position="113"/>
    </location>
</feature>
<reference evidence="2" key="1">
    <citation type="journal article" date="2015" name="Nature">
        <title>Complex archaea that bridge the gap between prokaryotes and eukaryotes.</title>
        <authorList>
            <person name="Spang A."/>
            <person name="Saw J.H."/>
            <person name="Jorgensen S.L."/>
            <person name="Zaremba-Niedzwiedzka K."/>
            <person name="Martijn J."/>
            <person name="Lind A.E."/>
            <person name="van Eijk R."/>
            <person name="Schleper C."/>
            <person name="Guy L."/>
            <person name="Ettema T.J."/>
        </authorList>
    </citation>
    <scope>NUCLEOTIDE SEQUENCE</scope>
</reference>
<protein>
    <submittedName>
        <fullName evidence="2">Uncharacterized protein</fullName>
    </submittedName>
</protein>
<dbReference type="EMBL" id="LAZR01007289">
    <property type="protein sequence ID" value="KKM86224.1"/>
    <property type="molecule type" value="Genomic_DNA"/>
</dbReference>
<name>A0A0F9KV47_9ZZZZ</name>
<keyword evidence="1" id="KW-0812">Transmembrane</keyword>
<keyword evidence="1" id="KW-1133">Transmembrane helix</keyword>
<comment type="caution">
    <text evidence="2">The sequence shown here is derived from an EMBL/GenBank/DDBJ whole genome shotgun (WGS) entry which is preliminary data.</text>
</comment>
<accession>A0A0F9KV47</accession>
<proteinExistence type="predicted"/>